<dbReference type="RefSeq" id="WP_120722793.1">
    <property type="nucleotide sequence ID" value="NZ_CP032698.1"/>
</dbReference>
<evidence type="ECO:0000256" key="11">
    <source>
        <dbReference type="SAM" id="Phobius"/>
    </source>
</evidence>
<accession>A0A387HMY5</accession>
<keyword evidence="9" id="KW-0676">Redox-active center</keyword>
<dbReference type="EMBL" id="CP032698">
    <property type="protein sequence ID" value="AYG82168.1"/>
    <property type="molecule type" value="Genomic_DNA"/>
</dbReference>
<dbReference type="GO" id="GO:0016491">
    <property type="term" value="F:oxidoreductase activity"/>
    <property type="evidence" value="ECO:0007669"/>
    <property type="project" value="UniProtKB-KW"/>
</dbReference>
<dbReference type="CDD" id="cd12922">
    <property type="entry name" value="VKOR_5"/>
    <property type="match status" value="1"/>
</dbReference>
<dbReference type="AlphaFoldDB" id="A0A387HMY5"/>
<reference evidence="13 14" key="1">
    <citation type="submission" date="2018-10" db="EMBL/GenBank/DDBJ databases">
        <title>Relationship between Morphology and Antimicrobial Activity in Streptomyces.</title>
        <authorList>
            <person name="Kang H.J."/>
            <person name="Kim S.B."/>
        </authorList>
    </citation>
    <scope>NUCLEOTIDE SEQUENCE [LARGE SCALE GENOMIC DNA]</scope>
    <source>
        <strain evidence="13 14">BH38</strain>
    </source>
</reference>
<feature type="transmembrane region" description="Helical" evidence="11">
    <location>
        <begin position="186"/>
        <end position="211"/>
    </location>
</feature>
<evidence type="ECO:0000256" key="3">
    <source>
        <dbReference type="ARBA" id="ARBA00022692"/>
    </source>
</evidence>
<dbReference type="Gene3D" id="1.20.1440.130">
    <property type="entry name" value="VKOR domain"/>
    <property type="match status" value="1"/>
</dbReference>
<dbReference type="InterPro" id="IPR038354">
    <property type="entry name" value="VKOR_sf"/>
</dbReference>
<dbReference type="GO" id="GO:0016020">
    <property type="term" value="C:membrane"/>
    <property type="evidence" value="ECO:0007669"/>
    <property type="project" value="UniProtKB-SubCell"/>
</dbReference>
<evidence type="ECO:0000256" key="5">
    <source>
        <dbReference type="ARBA" id="ARBA00022989"/>
    </source>
</evidence>
<gene>
    <name evidence="13" type="ORF">DWB77_04338</name>
</gene>
<keyword evidence="4" id="KW-0874">Quinone</keyword>
<evidence type="ECO:0000259" key="12">
    <source>
        <dbReference type="SMART" id="SM00756"/>
    </source>
</evidence>
<keyword evidence="8" id="KW-1015">Disulfide bond</keyword>
<feature type="transmembrane region" description="Helical" evidence="11">
    <location>
        <begin position="119"/>
        <end position="140"/>
    </location>
</feature>
<dbReference type="KEGG" id="shun:DWB77_04338"/>
<evidence type="ECO:0000313" key="13">
    <source>
        <dbReference type="EMBL" id="AYG82168.1"/>
    </source>
</evidence>
<organism evidence="13 14">
    <name type="scientific">Streptomyces hundungensis</name>
    <dbReference type="NCBI Taxonomy" id="1077946"/>
    <lineage>
        <taxon>Bacteria</taxon>
        <taxon>Bacillati</taxon>
        <taxon>Actinomycetota</taxon>
        <taxon>Actinomycetes</taxon>
        <taxon>Kitasatosporales</taxon>
        <taxon>Streptomycetaceae</taxon>
        <taxon>Streptomyces</taxon>
    </lineage>
</organism>
<dbReference type="InterPro" id="IPR041714">
    <property type="entry name" value="VKOR_Actinobacteria"/>
</dbReference>
<proteinExistence type="inferred from homology"/>
<comment type="similarity">
    <text evidence="2">Belongs to the VKOR family.</text>
</comment>
<dbReference type="GO" id="GO:0048038">
    <property type="term" value="F:quinone binding"/>
    <property type="evidence" value="ECO:0007669"/>
    <property type="project" value="UniProtKB-KW"/>
</dbReference>
<evidence type="ECO:0000256" key="2">
    <source>
        <dbReference type="ARBA" id="ARBA00006214"/>
    </source>
</evidence>
<feature type="region of interest" description="Disordered" evidence="10">
    <location>
        <begin position="1"/>
        <end position="24"/>
    </location>
</feature>
<dbReference type="Pfam" id="PF07884">
    <property type="entry name" value="VKOR"/>
    <property type="match status" value="1"/>
</dbReference>
<protein>
    <recommendedName>
        <fullName evidence="12">Vitamin K epoxide reductase domain-containing protein</fullName>
    </recommendedName>
</protein>
<evidence type="ECO:0000256" key="9">
    <source>
        <dbReference type="ARBA" id="ARBA00023284"/>
    </source>
</evidence>
<feature type="transmembrane region" description="Helical" evidence="11">
    <location>
        <begin position="146"/>
        <end position="165"/>
    </location>
</feature>
<dbReference type="OrthoDB" id="9783799at2"/>
<evidence type="ECO:0000256" key="10">
    <source>
        <dbReference type="SAM" id="MobiDB-lite"/>
    </source>
</evidence>
<evidence type="ECO:0000256" key="4">
    <source>
        <dbReference type="ARBA" id="ARBA00022719"/>
    </source>
</evidence>
<dbReference type="SMART" id="SM00756">
    <property type="entry name" value="VKc"/>
    <property type="match status" value="1"/>
</dbReference>
<evidence type="ECO:0000256" key="6">
    <source>
        <dbReference type="ARBA" id="ARBA00023002"/>
    </source>
</evidence>
<sequence length="216" mass="23383">MPFHGTLQEPAPLTDSSGPPPPPSTAFGAGRGFARLVVLTGAAGLLASWVITLDEFELLRNPDFVPGCSLNPVISCGTIMKSAQASVFGFPNPMLGLVAYGIVCCVGMSLLGGGRFGRWYWLALNAGAAFGVVFVGWLQFESLYRINALCLWCCLAWVATIVLFWRVTHLNVINGALPAPGWARELSAEFGWAVPVVHIGVVAMLILTRWWDFWTR</sequence>
<evidence type="ECO:0000256" key="7">
    <source>
        <dbReference type="ARBA" id="ARBA00023136"/>
    </source>
</evidence>
<keyword evidence="6" id="KW-0560">Oxidoreductase</keyword>
<feature type="domain" description="Vitamin K epoxide reductase" evidence="12">
    <location>
        <begin position="30"/>
        <end position="171"/>
    </location>
</feature>
<evidence type="ECO:0000313" key="14">
    <source>
        <dbReference type="Proteomes" id="UP000271554"/>
    </source>
</evidence>
<evidence type="ECO:0000256" key="1">
    <source>
        <dbReference type="ARBA" id="ARBA00004141"/>
    </source>
</evidence>
<keyword evidence="5 11" id="KW-1133">Transmembrane helix</keyword>
<name>A0A387HMY5_9ACTN</name>
<dbReference type="InterPro" id="IPR012932">
    <property type="entry name" value="VKOR"/>
</dbReference>
<evidence type="ECO:0000256" key="8">
    <source>
        <dbReference type="ARBA" id="ARBA00023157"/>
    </source>
</evidence>
<keyword evidence="7 11" id="KW-0472">Membrane</keyword>
<keyword evidence="14" id="KW-1185">Reference proteome</keyword>
<dbReference type="Proteomes" id="UP000271554">
    <property type="component" value="Chromosome"/>
</dbReference>
<comment type="subcellular location">
    <subcellularLocation>
        <location evidence="1">Membrane</location>
        <topology evidence="1">Multi-pass membrane protein</topology>
    </subcellularLocation>
</comment>
<feature type="transmembrane region" description="Helical" evidence="11">
    <location>
        <begin position="94"/>
        <end position="112"/>
    </location>
</feature>
<keyword evidence="3 11" id="KW-0812">Transmembrane</keyword>
<feature type="transmembrane region" description="Helical" evidence="11">
    <location>
        <begin position="33"/>
        <end position="51"/>
    </location>
</feature>